<proteinExistence type="predicted"/>
<name>A0A813I374_POLGL</name>
<feature type="compositionally biased region" description="Basic and acidic residues" evidence="1">
    <location>
        <begin position="98"/>
        <end position="109"/>
    </location>
</feature>
<sequence length="148" mass="16763">VSWSAYVTGDRIHTMFLGELQELFKQRHEYWGQSIEGEAAFELELHDVQFQLCEMDKYERERLKPGAVRVYEPPSTWAPAPSAHCSAASGGCWERRADPRLASAEREREAEEDQQEREAQREASIKATMDAAMDEQLAELALAACGKS</sequence>
<dbReference type="EMBL" id="CAJNNW010002517">
    <property type="protein sequence ID" value="CAE8644333.1"/>
    <property type="molecule type" value="Genomic_DNA"/>
</dbReference>
<organism evidence="2 3">
    <name type="scientific">Polarella glacialis</name>
    <name type="common">Dinoflagellate</name>
    <dbReference type="NCBI Taxonomy" id="89957"/>
    <lineage>
        <taxon>Eukaryota</taxon>
        <taxon>Sar</taxon>
        <taxon>Alveolata</taxon>
        <taxon>Dinophyceae</taxon>
        <taxon>Suessiales</taxon>
        <taxon>Suessiaceae</taxon>
        <taxon>Polarella</taxon>
    </lineage>
</organism>
<dbReference type="Proteomes" id="UP000626109">
    <property type="component" value="Unassembled WGS sequence"/>
</dbReference>
<gene>
    <name evidence="2" type="ORF">PGLA2088_LOCUS2970</name>
</gene>
<comment type="caution">
    <text evidence="2">The sequence shown here is derived from an EMBL/GenBank/DDBJ whole genome shotgun (WGS) entry which is preliminary data.</text>
</comment>
<feature type="region of interest" description="Disordered" evidence="1">
    <location>
        <begin position="98"/>
        <end position="127"/>
    </location>
</feature>
<protein>
    <submittedName>
        <fullName evidence="2">Uncharacterized protein</fullName>
    </submittedName>
</protein>
<reference evidence="2" key="1">
    <citation type="submission" date="2021-02" db="EMBL/GenBank/DDBJ databases">
        <authorList>
            <person name="Dougan E. K."/>
            <person name="Rhodes N."/>
            <person name="Thang M."/>
            <person name="Chan C."/>
        </authorList>
    </citation>
    <scope>NUCLEOTIDE SEQUENCE</scope>
</reference>
<dbReference type="AlphaFoldDB" id="A0A813I374"/>
<evidence type="ECO:0000313" key="2">
    <source>
        <dbReference type="EMBL" id="CAE8644333.1"/>
    </source>
</evidence>
<evidence type="ECO:0000313" key="3">
    <source>
        <dbReference type="Proteomes" id="UP000626109"/>
    </source>
</evidence>
<feature type="non-terminal residue" evidence="2">
    <location>
        <position position="1"/>
    </location>
</feature>
<accession>A0A813I374</accession>
<evidence type="ECO:0000256" key="1">
    <source>
        <dbReference type="SAM" id="MobiDB-lite"/>
    </source>
</evidence>